<comment type="catalytic activity">
    <reaction evidence="6">
        <text>L-glutamyl-[protein] + L-glutamate + ATP = gamma-L-glutamyl-L-glutamyl-[protein] + ADP + phosphate + H(+)</text>
        <dbReference type="Rhea" id="RHEA:60144"/>
        <dbReference type="Rhea" id="RHEA-COMP:10208"/>
        <dbReference type="Rhea" id="RHEA-COMP:15517"/>
        <dbReference type="ChEBI" id="CHEBI:15378"/>
        <dbReference type="ChEBI" id="CHEBI:29973"/>
        <dbReference type="ChEBI" id="CHEBI:29985"/>
        <dbReference type="ChEBI" id="CHEBI:30616"/>
        <dbReference type="ChEBI" id="CHEBI:43474"/>
        <dbReference type="ChEBI" id="CHEBI:143622"/>
        <dbReference type="ChEBI" id="CHEBI:456216"/>
    </reaction>
    <physiologicalReaction direction="left-to-right" evidence="6">
        <dbReference type="Rhea" id="RHEA:60145"/>
    </physiologicalReaction>
</comment>
<evidence type="ECO:0000256" key="1">
    <source>
        <dbReference type="ARBA" id="ARBA00006820"/>
    </source>
</evidence>
<dbReference type="SUPFAM" id="SSF56059">
    <property type="entry name" value="Glutathione synthetase ATP-binding domain-like"/>
    <property type="match status" value="1"/>
</dbReference>
<evidence type="ECO:0000256" key="3">
    <source>
        <dbReference type="ARBA" id="ARBA00022741"/>
    </source>
</evidence>
<dbReference type="GO" id="GO:0036064">
    <property type="term" value="C:ciliary basal body"/>
    <property type="evidence" value="ECO:0007669"/>
    <property type="project" value="TreeGrafter"/>
</dbReference>
<dbReference type="GO" id="GO:0005524">
    <property type="term" value="F:ATP binding"/>
    <property type="evidence" value="ECO:0007669"/>
    <property type="project" value="UniProtKB-KW"/>
</dbReference>
<evidence type="ECO:0000256" key="5">
    <source>
        <dbReference type="ARBA" id="ARBA00041448"/>
    </source>
</evidence>
<dbReference type="AlphaFoldDB" id="A0AAV4HLH6"/>
<sequence length="577" mass="66006">MQVSQYYTPTNGGVRDDSTNETYNTCVSRQAICDKDRDVSVTETCGDKDNVKKNNMPNGNGVCSSERTVGTILAGPGENRRLIYFDVKAFFEDQPHIKSIGKDHNMSFRISGDAQIMRDILKAHGFVEMPCQTRYNNFSWLGNSISELCIDQLLCYQSINHFVGSTTLTRKDKLYKNISKMKIKAGAANFDFIPTSFVLPREMGKFKRYYEKHPGPFIVKPTGLSRGRGVYLIGKPKDIVNPSEDQVVSKYIQNPLLIDGYKVDLRIYVLVTSFDPLVIYIYQEGLTRFATVKYKKSHKNLHDLRMHLTNYSINVSSGNYIKNEDSTIEDFGSKWTLSALLRYLHANGVDTVALMQGIEDVIIKTILAAEKPIASGCRIYQRKPSNCFELFGFDIMLDDSYKPWLLEVNLSPSLVCTTPLDIKVKANMLCDLLNVVGLECYSKKKPKEGLNCIDVFCDYMHRTVGYFCVCIIRDEIRQLIYRHKKSKKFNKMMEPYKEQPGKSAEELHAIESKRAKHLCGMTSKDRGMVSRVRNEGTRCGGWVKIFPTVDSWSKYKEFMQYRTVKNVLLHQCLYPDK</sequence>
<evidence type="ECO:0000256" key="7">
    <source>
        <dbReference type="SAM" id="MobiDB-lite"/>
    </source>
</evidence>
<evidence type="ECO:0000256" key="6">
    <source>
        <dbReference type="ARBA" id="ARBA00049274"/>
    </source>
</evidence>
<dbReference type="Pfam" id="PF03133">
    <property type="entry name" value="TTL"/>
    <property type="match status" value="1"/>
</dbReference>
<evidence type="ECO:0000256" key="2">
    <source>
        <dbReference type="ARBA" id="ARBA00022598"/>
    </source>
</evidence>
<keyword evidence="2" id="KW-0436">Ligase</keyword>
<proteinExistence type="inferred from homology"/>
<feature type="compositionally biased region" description="Polar residues" evidence="7">
    <location>
        <begin position="1"/>
        <end position="11"/>
    </location>
</feature>
<protein>
    <recommendedName>
        <fullName evidence="5">Tubulin--tyrosine ligase-like protein 5</fullName>
    </recommendedName>
</protein>
<dbReference type="Gene3D" id="3.30.470.20">
    <property type="entry name" value="ATP-grasp fold, B domain"/>
    <property type="match status" value="1"/>
</dbReference>
<keyword evidence="4" id="KW-0067">ATP-binding</keyword>
<evidence type="ECO:0000256" key="4">
    <source>
        <dbReference type="ARBA" id="ARBA00022840"/>
    </source>
</evidence>
<accession>A0AAV4HLH6</accession>
<evidence type="ECO:0000313" key="8">
    <source>
        <dbReference type="EMBL" id="GFR99052.1"/>
    </source>
</evidence>
<dbReference type="PROSITE" id="PS51221">
    <property type="entry name" value="TTL"/>
    <property type="match status" value="1"/>
</dbReference>
<comment type="caution">
    <text evidence="8">The sequence shown here is derived from an EMBL/GenBank/DDBJ whole genome shotgun (WGS) entry which is preliminary data.</text>
</comment>
<dbReference type="PANTHER" id="PTHR12241:SF145">
    <property type="entry name" value="TUBULIN POLYGLUTAMYLASE TTLL5"/>
    <property type="match status" value="1"/>
</dbReference>
<dbReference type="InterPro" id="IPR004344">
    <property type="entry name" value="TTL/TTLL_fam"/>
</dbReference>
<dbReference type="GO" id="GO:0000226">
    <property type="term" value="P:microtubule cytoskeleton organization"/>
    <property type="evidence" value="ECO:0007669"/>
    <property type="project" value="TreeGrafter"/>
</dbReference>
<evidence type="ECO:0000313" key="9">
    <source>
        <dbReference type="Proteomes" id="UP000762676"/>
    </source>
</evidence>
<comment type="similarity">
    <text evidence="1">Belongs to the tubulin--tyrosine ligase family.</text>
</comment>
<name>A0AAV4HLH6_9GAST</name>
<dbReference type="GO" id="GO:0015631">
    <property type="term" value="F:tubulin binding"/>
    <property type="evidence" value="ECO:0007669"/>
    <property type="project" value="TreeGrafter"/>
</dbReference>
<gene>
    <name evidence="8" type="ORF">ElyMa_006364800</name>
</gene>
<keyword evidence="3" id="KW-0547">Nucleotide-binding</keyword>
<keyword evidence="9" id="KW-1185">Reference proteome</keyword>
<feature type="region of interest" description="Disordered" evidence="7">
    <location>
        <begin position="1"/>
        <end position="20"/>
    </location>
</feature>
<dbReference type="GO" id="GO:0070740">
    <property type="term" value="F:tubulin-glutamic acid ligase activity"/>
    <property type="evidence" value="ECO:0007669"/>
    <property type="project" value="TreeGrafter"/>
</dbReference>
<dbReference type="PANTHER" id="PTHR12241">
    <property type="entry name" value="TUBULIN POLYGLUTAMYLASE"/>
    <property type="match status" value="1"/>
</dbReference>
<reference evidence="8 9" key="1">
    <citation type="journal article" date="2021" name="Elife">
        <title>Chloroplast acquisition without the gene transfer in kleptoplastic sea slugs, Plakobranchus ocellatus.</title>
        <authorList>
            <person name="Maeda T."/>
            <person name="Takahashi S."/>
            <person name="Yoshida T."/>
            <person name="Shimamura S."/>
            <person name="Takaki Y."/>
            <person name="Nagai Y."/>
            <person name="Toyoda A."/>
            <person name="Suzuki Y."/>
            <person name="Arimoto A."/>
            <person name="Ishii H."/>
            <person name="Satoh N."/>
            <person name="Nishiyama T."/>
            <person name="Hasebe M."/>
            <person name="Maruyama T."/>
            <person name="Minagawa J."/>
            <person name="Obokata J."/>
            <person name="Shigenobu S."/>
        </authorList>
    </citation>
    <scope>NUCLEOTIDE SEQUENCE [LARGE SCALE GENOMIC DNA]</scope>
</reference>
<organism evidence="8 9">
    <name type="scientific">Elysia marginata</name>
    <dbReference type="NCBI Taxonomy" id="1093978"/>
    <lineage>
        <taxon>Eukaryota</taxon>
        <taxon>Metazoa</taxon>
        <taxon>Spiralia</taxon>
        <taxon>Lophotrochozoa</taxon>
        <taxon>Mollusca</taxon>
        <taxon>Gastropoda</taxon>
        <taxon>Heterobranchia</taxon>
        <taxon>Euthyneura</taxon>
        <taxon>Panpulmonata</taxon>
        <taxon>Sacoglossa</taxon>
        <taxon>Placobranchoidea</taxon>
        <taxon>Plakobranchidae</taxon>
        <taxon>Elysia</taxon>
    </lineage>
</organism>
<dbReference type="Proteomes" id="UP000762676">
    <property type="component" value="Unassembled WGS sequence"/>
</dbReference>
<dbReference type="EMBL" id="BMAT01012779">
    <property type="protein sequence ID" value="GFR99052.1"/>
    <property type="molecule type" value="Genomic_DNA"/>
</dbReference>